<keyword evidence="2" id="KW-1185">Reference proteome</keyword>
<evidence type="ECO:0008006" key="3">
    <source>
        <dbReference type="Google" id="ProtNLM"/>
    </source>
</evidence>
<dbReference type="EMBL" id="JAAAIL010000582">
    <property type="protein sequence ID" value="KAG0274609.1"/>
    <property type="molecule type" value="Genomic_DNA"/>
</dbReference>
<reference evidence="1" key="1">
    <citation type="journal article" date="2020" name="Fungal Divers.">
        <title>Resolving the Mortierellaceae phylogeny through synthesis of multi-gene phylogenetics and phylogenomics.</title>
        <authorList>
            <person name="Vandepol N."/>
            <person name="Liber J."/>
            <person name="Desiro A."/>
            <person name="Na H."/>
            <person name="Kennedy M."/>
            <person name="Barry K."/>
            <person name="Grigoriev I.V."/>
            <person name="Miller A.N."/>
            <person name="O'Donnell K."/>
            <person name="Stajich J.E."/>
            <person name="Bonito G."/>
        </authorList>
    </citation>
    <scope>NUCLEOTIDE SEQUENCE</scope>
    <source>
        <strain evidence="1">NRRL 28262</strain>
    </source>
</reference>
<organism evidence="1 2">
    <name type="scientific">Linnemannia exigua</name>
    <dbReference type="NCBI Taxonomy" id="604196"/>
    <lineage>
        <taxon>Eukaryota</taxon>
        <taxon>Fungi</taxon>
        <taxon>Fungi incertae sedis</taxon>
        <taxon>Mucoromycota</taxon>
        <taxon>Mortierellomycotina</taxon>
        <taxon>Mortierellomycetes</taxon>
        <taxon>Mortierellales</taxon>
        <taxon>Mortierellaceae</taxon>
        <taxon>Linnemannia</taxon>
    </lineage>
</organism>
<gene>
    <name evidence="1" type="ORF">BGZ95_009626</name>
</gene>
<dbReference type="SUPFAM" id="SSF54001">
    <property type="entry name" value="Cysteine proteinases"/>
    <property type="match status" value="1"/>
</dbReference>
<evidence type="ECO:0000313" key="2">
    <source>
        <dbReference type="Proteomes" id="UP001194580"/>
    </source>
</evidence>
<proteinExistence type="predicted"/>
<dbReference type="AlphaFoldDB" id="A0AAD4H5J7"/>
<accession>A0AAD4H5J7</accession>
<protein>
    <recommendedName>
        <fullName evidence="3">Ubiquitin-like protease family profile domain-containing protein</fullName>
    </recommendedName>
</protein>
<dbReference type="InterPro" id="IPR038765">
    <property type="entry name" value="Papain-like_cys_pep_sf"/>
</dbReference>
<dbReference type="Proteomes" id="UP001194580">
    <property type="component" value="Unassembled WGS sequence"/>
</dbReference>
<name>A0AAD4H5J7_9FUNG</name>
<comment type="caution">
    <text evidence="1">The sequence shown here is derived from an EMBL/GenBank/DDBJ whole genome shotgun (WGS) entry which is preliminary data.</text>
</comment>
<evidence type="ECO:0000313" key="1">
    <source>
        <dbReference type="EMBL" id="KAG0274609.1"/>
    </source>
</evidence>
<dbReference type="Gene3D" id="3.40.395.10">
    <property type="entry name" value="Adenoviral Proteinase, Chain A"/>
    <property type="match status" value="1"/>
</dbReference>
<sequence>MGDHWGAVHFDLKARVITSGDSLGRDTPVTTIKTMLDWLDPPEDERLIWEKALMTVPYQSFPVQLQDDSHSCGLLAALAIEQLCNKLVKWNERSISPLGLRIRYLRLLILDTRRSSRMRFSVHTGAINHGFPLAKPTTRKSLS</sequence>